<evidence type="ECO:0000256" key="7">
    <source>
        <dbReference type="ARBA" id="ARBA00022840"/>
    </source>
</evidence>
<dbReference type="GO" id="GO:0052381">
    <property type="term" value="F:tRNA dimethylallyltransferase activity"/>
    <property type="evidence" value="ECO:0007669"/>
    <property type="project" value="UniProtKB-UniRule"/>
</dbReference>
<comment type="cofactor">
    <cofactor evidence="1 10">
        <name>Mg(2+)</name>
        <dbReference type="ChEBI" id="CHEBI:18420"/>
    </cofactor>
</comment>
<accession>A0A2M7DKZ4</accession>
<evidence type="ECO:0000256" key="13">
    <source>
        <dbReference type="RuleBase" id="RU003785"/>
    </source>
</evidence>
<dbReference type="Pfam" id="PF01745">
    <property type="entry name" value="IPT"/>
    <property type="match status" value="1"/>
</dbReference>
<dbReference type="SUPFAM" id="SSF52540">
    <property type="entry name" value="P-loop containing nucleoside triphosphate hydrolases"/>
    <property type="match status" value="1"/>
</dbReference>
<comment type="caution">
    <text evidence="10">Lacks conserved residue(s) required for the propagation of feature annotation.</text>
</comment>
<dbReference type="Pfam" id="PF01715">
    <property type="entry name" value="IPPT"/>
    <property type="match status" value="1"/>
</dbReference>
<evidence type="ECO:0000256" key="3">
    <source>
        <dbReference type="ARBA" id="ARBA00005842"/>
    </source>
</evidence>
<keyword evidence="5 10" id="KW-0819">tRNA processing</keyword>
<dbReference type="EC" id="2.5.1.75" evidence="10"/>
<keyword evidence="8 10" id="KW-0460">Magnesium</keyword>
<organism evidence="14 15">
    <name type="scientific">Candidatus Falkowbacteria bacterium CG02_land_8_20_14_3_00_36_14</name>
    <dbReference type="NCBI Taxonomy" id="1974560"/>
    <lineage>
        <taxon>Bacteria</taxon>
        <taxon>Candidatus Falkowiibacteriota</taxon>
    </lineage>
</organism>
<evidence type="ECO:0000256" key="10">
    <source>
        <dbReference type="HAMAP-Rule" id="MF_00185"/>
    </source>
</evidence>
<dbReference type="NCBIfam" id="TIGR00174">
    <property type="entry name" value="miaA"/>
    <property type="match status" value="1"/>
</dbReference>
<dbReference type="Gene3D" id="1.10.20.140">
    <property type="match status" value="1"/>
</dbReference>
<comment type="function">
    <text evidence="2 10 12">Catalyzes the transfer of a dimethylallyl group onto the adenine at position 37 in tRNAs that read codons beginning with uridine, leading to the formation of N6-(dimethylallyl)adenosine (i(6)A).</text>
</comment>
<keyword evidence="7 10" id="KW-0067">ATP-binding</keyword>
<name>A0A2M7DKZ4_9BACT</name>
<protein>
    <recommendedName>
        <fullName evidence="10">tRNA dimethylallyltransferase</fullName>
        <ecNumber evidence="10">2.5.1.75</ecNumber>
    </recommendedName>
    <alternativeName>
        <fullName evidence="10">Dimethylallyl diphosphate:tRNA dimethylallyltransferase</fullName>
        <shortName evidence="10">DMAPP:tRNA dimethylallyltransferase</shortName>
        <shortName evidence="10">DMATase</shortName>
    </alternativeName>
    <alternativeName>
        <fullName evidence="10">Isopentenyl-diphosphate:tRNA isopentenyltransferase</fullName>
        <shortName evidence="10">IPP transferase</shortName>
        <shortName evidence="10">IPPT</shortName>
        <shortName evidence="10">IPTase</shortName>
    </alternativeName>
</protein>
<dbReference type="InterPro" id="IPR039657">
    <property type="entry name" value="Dimethylallyltransferase"/>
</dbReference>
<feature type="binding site" evidence="10">
    <location>
        <begin position="11"/>
        <end position="18"/>
    </location>
    <ligand>
        <name>ATP</name>
        <dbReference type="ChEBI" id="CHEBI:30616"/>
    </ligand>
</feature>
<dbReference type="EMBL" id="PETS01000130">
    <property type="protein sequence ID" value="PIV50460.1"/>
    <property type="molecule type" value="Genomic_DNA"/>
</dbReference>
<dbReference type="Gene3D" id="3.40.50.300">
    <property type="entry name" value="P-loop containing nucleotide triphosphate hydrolases"/>
    <property type="match status" value="1"/>
</dbReference>
<comment type="catalytic activity">
    <reaction evidence="9 10 11">
        <text>adenosine(37) in tRNA + dimethylallyl diphosphate = N(6)-dimethylallyladenosine(37) in tRNA + diphosphate</text>
        <dbReference type="Rhea" id="RHEA:26482"/>
        <dbReference type="Rhea" id="RHEA-COMP:10162"/>
        <dbReference type="Rhea" id="RHEA-COMP:10375"/>
        <dbReference type="ChEBI" id="CHEBI:33019"/>
        <dbReference type="ChEBI" id="CHEBI:57623"/>
        <dbReference type="ChEBI" id="CHEBI:74411"/>
        <dbReference type="ChEBI" id="CHEBI:74415"/>
        <dbReference type="EC" id="2.5.1.75"/>
    </reaction>
</comment>
<feature type="site" description="Interaction with substrate tRNA" evidence="10">
    <location>
        <position position="122"/>
    </location>
</feature>
<dbReference type="PANTHER" id="PTHR11088:SF60">
    <property type="entry name" value="TRNA DIMETHYLALLYLTRANSFERASE"/>
    <property type="match status" value="1"/>
</dbReference>
<feature type="binding site" evidence="10">
    <location>
        <begin position="13"/>
        <end position="18"/>
    </location>
    <ligand>
        <name>substrate</name>
    </ligand>
</feature>
<evidence type="ECO:0000256" key="2">
    <source>
        <dbReference type="ARBA" id="ARBA00003213"/>
    </source>
</evidence>
<comment type="subunit">
    <text evidence="10">Monomer.</text>
</comment>
<comment type="caution">
    <text evidence="14">The sequence shown here is derived from an EMBL/GenBank/DDBJ whole genome shotgun (WGS) entry which is preliminary data.</text>
</comment>
<evidence type="ECO:0000256" key="5">
    <source>
        <dbReference type="ARBA" id="ARBA00022694"/>
    </source>
</evidence>
<evidence type="ECO:0000313" key="14">
    <source>
        <dbReference type="EMBL" id="PIV50460.1"/>
    </source>
</evidence>
<keyword evidence="4 10" id="KW-0808">Transferase</keyword>
<dbReference type="InterPro" id="IPR027417">
    <property type="entry name" value="P-loop_NTPase"/>
</dbReference>
<comment type="similarity">
    <text evidence="3 10 13">Belongs to the IPP transferase family.</text>
</comment>
<dbReference type="Proteomes" id="UP000228896">
    <property type="component" value="Unassembled WGS sequence"/>
</dbReference>
<evidence type="ECO:0000256" key="12">
    <source>
        <dbReference type="RuleBase" id="RU003784"/>
    </source>
</evidence>
<evidence type="ECO:0000256" key="9">
    <source>
        <dbReference type="ARBA" id="ARBA00049563"/>
    </source>
</evidence>
<feature type="region of interest" description="Interaction with substrate tRNA" evidence="10">
    <location>
        <begin position="36"/>
        <end position="39"/>
    </location>
</feature>
<evidence type="ECO:0000313" key="15">
    <source>
        <dbReference type="Proteomes" id="UP000228896"/>
    </source>
</evidence>
<dbReference type="GO" id="GO:0006400">
    <property type="term" value="P:tRNA modification"/>
    <property type="evidence" value="ECO:0007669"/>
    <property type="project" value="TreeGrafter"/>
</dbReference>
<evidence type="ECO:0000256" key="1">
    <source>
        <dbReference type="ARBA" id="ARBA00001946"/>
    </source>
</evidence>
<dbReference type="HAMAP" id="MF_00185">
    <property type="entry name" value="IPP_trans"/>
    <property type="match status" value="1"/>
</dbReference>
<proteinExistence type="inferred from homology"/>
<dbReference type="GO" id="GO:0005524">
    <property type="term" value="F:ATP binding"/>
    <property type="evidence" value="ECO:0007669"/>
    <property type="project" value="UniProtKB-UniRule"/>
</dbReference>
<evidence type="ECO:0000256" key="4">
    <source>
        <dbReference type="ARBA" id="ARBA00022679"/>
    </source>
</evidence>
<keyword evidence="6 10" id="KW-0547">Nucleotide-binding</keyword>
<gene>
    <name evidence="10" type="primary">miaA</name>
    <name evidence="14" type="ORF">COS18_05050</name>
</gene>
<dbReference type="PANTHER" id="PTHR11088">
    <property type="entry name" value="TRNA DIMETHYLALLYLTRANSFERASE"/>
    <property type="match status" value="1"/>
</dbReference>
<feature type="site" description="Interaction with substrate tRNA" evidence="10">
    <location>
        <position position="145"/>
    </location>
</feature>
<evidence type="ECO:0000256" key="6">
    <source>
        <dbReference type="ARBA" id="ARBA00022741"/>
    </source>
</evidence>
<evidence type="ECO:0000256" key="11">
    <source>
        <dbReference type="RuleBase" id="RU003783"/>
    </source>
</evidence>
<reference evidence="15" key="1">
    <citation type="submission" date="2017-09" db="EMBL/GenBank/DDBJ databases">
        <title>Depth-based differentiation of microbial function through sediment-hosted aquifers and enrichment of novel symbionts in the deep terrestrial subsurface.</title>
        <authorList>
            <person name="Probst A.J."/>
            <person name="Ladd B."/>
            <person name="Jarett J.K."/>
            <person name="Geller-Mcgrath D.E."/>
            <person name="Sieber C.M.K."/>
            <person name="Emerson J.B."/>
            <person name="Anantharaman K."/>
            <person name="Thomas B.C."/>
            <person name="Malmstrom R."/>
            <person name="Stieglmeier M."/>
            <person name="Klingl A."/>
            <person name="Woyke T."/>
            <person name="Ryan C.M."/>
            <person name="Banfield J.F."/>
        </authorList>
    </citation>
    <scope>NUCLEOTIDE SEQUENCE [LARGE SCALE GENOMIC DNA]</scope>
</reference>
<dbReference type="InterPro" id="IPR018022">
    <property type="entry name" value="IPT"/>
</dbReference>
<evidence type="ECO:0000256" key="8">
    <source>
        <dbReference type="ARBA" id="ARBA00022842"/>
    </source>
</evidence>
<sequence length="326" mass="37832">MKNNKIIVILGSTSSGKTGLGVKLAMKFNGEIISADSRQVYKGMDIGTGKDLDKYFVKIKNKNKSTRSFDFAQDDKICIPYHLIDVVGPNTEFNLAKYQKLAVKAVNNVLDRGKLPIIVGGTGLYLQALVDGYNLSAVRPNIILREKLAKLDAENLYYKLEKLDKAKAQKLNNSDRENKRRLIRYLEIASSPGNFKAEKIKPDYDALIIGLAWPREVLKDRIYKRLRHRLEKENMIEEVKKLHSWGVSWKRLEDFGLEYKYISLYLQKKMAIREMTEKLNIAIRQFSKKQMTWFRRWESQGVTIHWIKDKKEANKLVGNFLKKKRS</sequence>
<dbReference type="AlphaFoldDB" id="A0A2M7DKZ4"/>